<dbReference type="SUPFAM" id="SSF52799">
    <property type="entry name" value="(Phosphotyrosine protein) phosphatases II"/>
    <property type="match status" value="1"/>
</dbReference>
<reference evidence="2 3" key="1">
    <citation type="submission" date="2024-05" db="EMBL/GenBank/DDBJ databases">
        <authorList>
            <person name="Liu Q."/>
            <person name="Xin Y.-H."/>
        </authorList>
    </citation>
    <scope>NUCLEOTIDE SEQUENCE [LARGE SCALE GENOMIC DNA]</scope>
    <source>
        <strain evidence="2 3">CGMCC 1.10181</strain>
    </source>
</reference>
<dbReference type="InterPro" id="IPR000387">
    <property type="entry name" value="Tyr_Pase_dom"/>
</dbReference>
<organism evidence="2 3">
    <name type="scientific">Sphingomonas oligophenolica</name>
    <dbReference type="NCBI Taxonomy" id="301154"/>
    <lineage>
        <taxon>Bacteria</taxon>
        <taxon>Pseudomonadati</taxon>
        <taxon>Pseudomonadota</taxon>
        <taxon>Alphaproteobacteria</taxon>
        <taxon>Sphingomonadales</taxon>
        <taxon>Sphingomonadaceae</taxon>
        <taxon>Sphingomonas</taxon>
    </lineage>
</organism>
<dbReference type="InterPro" id="IPR016130">
    <property type="entry name" value="Tyr_Pase_AS"/>
</dbReference>
<dbReference type="Gene3D" id="3.90.190.10">
    <property type="entry name" value="Protein tyrosine phosphatase superfamily"/>
    <property type="match status" value="1"/>
</dbReference>
<evidence type="ECO:0000313" key="2">
    <source>
        <dbReference type="EMBL" id="MEN2790788.1"/>
    </source>
</evidence>
<dbReference type="Proteomes" id="UP001419910">
    <property type="component" value="Unassembled WGS sequence"/>
</dbReference>
<accession>A0ABU9Y4R6</accession>
<gene>
    <name evidence="2" type="ORF">ABC974_14200</name>
</gene>
<comment type="caution">
    <text evidence="2">The sequence shown here is derived from an EMBL/GenBank/DDBJ whole genome shotgun (WGS) entry which is preliminary data.</text>
</comment>
<dbReference type="Pfam" id="PF22785">
    <property type="entry name" value="Tc-R-P"/>
    <property type="match status" value="1"/>
</dbReference>
<evidence type="ECO:0000259" key="1">
    <source>
        <dbReference type="PROSITE" id="PS50056"/>
    </source>
</evidence>
<sequence length="143" mass="15182">MARPRAGDWLDDEIRAWRDAGVDLVVSLLEPQEVSDLELQRERTLCEHHDIDFLSFPIPDRGVPSSLAEARALAGEIAKRGAEGAGVAIHCRAGIGRSSLMAALVLATAGMDSADAFAAITHARGMSVPDTDAQRAWVAAAIP</sequence>
<dbReference type="PROSITE" id="PS50056">
    <property type="entry name" value="TYR_PHOSPHATASE_2"/>
    <property type="match status" value="1"/>
</dbReference>
<protein>
    <submittedName>
        <fullName evidence="2">Protein-tyrosine phosphatase family protein</fullName>
    </submittedName>
</protein>
<dbReference type="InterPro" id="IPR029021">
    <property type="entry name" value="Prot-tyrosine_phosphatase-like"/>
</dbReference>
<name>A0ABU9Y4R6_9SPHN</name>
<keyword evidence="3" id="KW-1185">Reference proteome</keyword>
<dbReference type="InterPro" id="IPR050561">
    <property type="entry name" value="PTP"/>
</dbReference>
<dbReference type="PANTHER" id="PTHR23339">
    <property type="entry name" value="TYROSINE SPECIFIC PROTEIN PHOSPHATASE AND DUAL SPECIFICITY PROTEIN PHOSPHATASE"/>
    <property type="match status" value="1"/>
</dbReference>
<evidence type="ECO:0000313" key="3">
    <source>
        <dbReference type="Proteomes" id="UP001419910"/>
    </source>
</evidence>
<dbReference type="EMBL" id="JBDIME010000012">
    <property type="protein sequence ID" value="MEN2790788.1"/>
    <property type="molecule type" value="Genomic_DNA"/>
</dbReference>
<proteinExistence type="predicted"/>
<dbReference type="PROSITE" id="PS00383">
    <property type="entry name" value="TYR_PHOSPHATASE_1"/>
    <property type="match status" value="1"/>
</dbReference>
<feature type="domain" description="Tyrosine specific protein phosphatases" evidence="1">
    <location>
        <begin position="64"/>
        <end position="135"/>
    </location>
</feature>